<dbReference type="InterPro" id="IPR003441">
    <property type="entry name" value="NAC-dom"/>
</dbReference>
<keyword evidence="3" id="KW-0804">Transcription</keyword>
<keyword evidence="1" id="KW-0805">Transcription regulation</keyword>
<organism evidence="6 7">
    <name type="scientific">Camelina sativa</name>
    <name type="common">False flax</name>
    <name type="synonym">Myagrum sativum</name>
    <dbReference type="NCBI Taxonomy" id="90675"/>
    <lineage>
        <taxon>Eukaryota</taxon>
        <taxon>Viridiplantae</taxon>
        <taxon>Streptophyta</taxon>
        <taxon>Embryophyta</taxon>
        <taxon>Tracheophyta</taxon>
        <taxon>Spermatophyta</taxon>
        <taxon>Magnoliopsida</taxon>
        <taxon>eudicotyledons</taxon>
        <taxon>Gunneridae</taxon>
        <taxon>Pentapetalae</taxon>
        <taxon>rosids</taxon>
        <taxon>malvids</taxon>
        <taxon>Brassicales</taxon>
        <taxon>Brassicaceae</taxon>
        <taxon>Camelineae</taxon>
        <taxon>Camelina</taxon>
    </lineage>
</organism>
<protein>
    <submittedName>
        <fullName evidence="7">NAC domain-containing protein 90-like</fullName>
    </submittedName>
</protein>
<name>A0ABM1RKR2_CAMSA</name>
<dbReference type="SUPFAM" id="SSF101941">
    <property type="entry name" value="NAC domain"/>
    <property type="match status" value="1"/>
</dbReference>
<keyword evidence="6" id="KW-1185">Reference proteome</keyword>
<evidence type="ECO:0000313" key="7">
    <source>
        <dbReference type="RefSeq" id="XP_019099600.1"/>
    </source>
</evidence>
<dbReference type="RefSeq" id="XP_019099600.1">
    <property type="nucleotide sequence ID" value="XM_019244055.1"/>
</dbReference>
<dbReference type="Gene3D" id="2.170.150.80">
    <property type="entry name" value="NAC domain"/>
    <property type="match status" value="1"/>
</dbReference>
<dbReference type="Pfam" id="PF02365">
    <property type="entry name" value="NAM"/>
    <property type="match status" value="1"/>
</dbReference>
<evidence type="ECO:0000256" key="2">
    <source>
        <dbReference type="ARBA" id="ARBA00023125"/>
    </source>
</evidence>
<accession>A0ABM1RKR2</accession>
<dbReference type="PANTHER" id="PTHR31719:SF179">
    <property type="entry name" value="OS08G0148400 PROTEIN"/>
    <property type="match status" value="1"/>
</dbReference>
<dbReference type="PANTHER" id="PTHR31719">
    <property type="entry name" value="NAC TRANSCRIPTION FACTOR 56"/>
    <property type="match status" value="1"/>
</dbReference>
<evidence type="ECO:0000256" key="4">
    <source>
        <dbReference type="ARBA" id="ARBA00023242"/>
    </source>
</evidence>
<dbReference type="Proteomes" id="UP000694864">
    <property type="component" value="Chromosome 4"/>
</dbReference>
<dbReference type="PROSITE" id="PS51005">
    <property type="entry name" value="NAC"/>
    <property type="match status" value="1"/>
</dbReference>
<dbReference type="GeneID" id="109132443"/>
<keyword evidence="4" id="KW-0539">Nucleus</keyword>
<reference evidence="6" key="1">
    <citation type="journal article" date="2014" name="Nat. Commun.">
        <title>The emerging biofuel crop Camelina sativa retains a highly undifferentiated hexaploid genome structure.</title>
        <authorList>
            <person name="Kagale S."/>
            <person name="Koh C."/>
            <person name="Nixon J."/>
            <person name="Bollina V."/>
            <person name="Clarke W.E."/>
            <person name="Tuteja R."/>
            <person name="Spillane C."/>
            <person name="Robinson S.J."/>
            <person name="Links M.G."/>
            <person name="Clarke C."/>
            <person name="Higgins E.E."/>
            <person name="Huebert T."/>
            <person name="Sharpe A.G."/>
            <person name="Parkin I.A."/>
        </authorList>
    </citation>
    <scope>NUCLEOTIDE SEQUENCE [LARGE SCALE GENOMIC DNA]</scope>
    <source>
        <strain evidence="6">cv. DH55</strain>
    </source>
</reference>
<evidence type="ECO:0000313" key="6">
    <source>
        <dbReference type="Proteomes" id="UP000694864"/>
    </source>
</evidence>
<feature type="domain" description="NAC" evidence="5">
    <location>
        <begin position="33"/>
        <end position="136"/>
    </location>
</feature>
<evidence type="ECO:0000256" key="3">
    <source>
        <dbReference type="ARBA" id="ARBA00023163"/>
    </source>
</evidence>
<dbReference type="InterPro" id="IPR036093">
    <property type="entry name" value="NAC_dom_sf"/>
</dbReference>
<sequence length="136" mass="15181">MVEQPHQPQCMSAPQQDCLLPPILDGISHFNAPRESYSFVPTDEVLVTCYLKPYLKGNKDSTIIVPINLVDIYKSNPENLSETEGFKTGNEKEWFFISERTDIGKAGEYKKCGENGGYWRVVASPKKINAGQVVVG</sequence>
<keyword evidence="2" id="KW-0238">DNA-binding</keyword>
<proteinExistence type="predicted"/>
<gene>
    <name evidence="7" type="primary">LOC109132443</name>
</gene>
<evidence type="ECO:0000259" key="5">
    <source>
        <dbReference type="PROSITE" id="PS51005"/>
    </source>
</evidence>
<evidence type="ECO:0000256" key="1">
    <source>
        <dbReference type="ARBA" id="ARBA00023015"/>
    </source>
</evidence>
<reference evidence="7" key="2">
    <citation type="submission" date="2025-08" db="UniProtKB">
        <authorList>
            <consortium name="RefSeq"/>
        </authorList>
    </citation>
    <scope>IDENTIFICATION</scope>
    <source>
        <tissue evidence="7">Leaf</tissue>
    </source>
</reference>